<feature type="compositionally biased region" description="Low complexity" evidence="1">
    <location>
        <begin position="66"/>
        <end position="82"/>
    </location>
</feature>
<accession>A0AAD9Y4D7</accession>
<sequence length="182" mass="19105">MRVRIADLPSRTPKATENRGSKDLLSLHPSNTDTSFYRPSHGSARTLGSSTLGESPGPNSLSVGMPASAANSGPSPSAHNSSTAPVSTHPSSISMLNLPNNRILIPDLLVSNGLSSNGNRSMEMILGGGQELEGLSELDNSCTFLEVADIGLYEQQEWWNFASADLVQVMDANTPALPIGSS</sequence>
<comment type="caution">
    <text evidence="2">The sequence shown here is derived from an EMBL/GenBank/DDBJ whole genome shotgun (WGS) entry which is preliminary data.</text>
</comment>
<organism evidence="2 3">
    <name type="scientific">Colletotrichum kahawae</name>
    <name type="common">Coffee berry disease fungus</name>
    <dbReference type="NCBI Taxonomy" id="34407"/>
    <lineage>
        <taxon>Eukaryota</taxon>
        <taxon>Fungi</taxon>
        <taxon>Dikarya</taxon>
        <taxon>Ascomycota</taxon>
        <taxon>Pezizomycotina</taxon>
        <taxon>Sordariomycetes</taxon>
        <taxon>Hypocreomycetidae</taxon>
        <taxon>Glomerellales</taxon>
        <taxon>Glomerellaceae</taxon>
        <taxon>Colletotrichum</taxon>
        <taxon>Colletotrichum gloeosporioides species complex</taxon>
    </lineage>
</organism>
<dbReference type="AlphaFoldDB" id="A0AAD9Y4D7"/>
<gene>
    <name evidence="2" type="ORF">CKAH01_18986</name>
</gene>
<evidence type="ECO:0000313" key="3">
    <source>
        <dbReference type="Proteomes" id="UP001281614"/>
    </source>
</evidence>
<dbReference type="Proteomes" id="UP001281614">
    <property type="component" value="Unassembled WGS sequence"/>
</dbReference>
<feature type="compositionally biased region" description="Polar residues" evidence="1">
    <location>
        <begin position="83"/>
        <end position="93"/>
    </location>
</feature>
<reference evidence="2" key="1">
    <citation type="submission" date="2023-02" db="EMBL/GenBank/DDBJ databases">
        <title>Colletotrichum kahawae CIFC_Que2 genome sequencing and assembly.</title>
        <authorList>
            <person name="Baroncelli R."/>
        </authorList>
    </citation>
    <scope>NUCLEOTIDE SEQUENCE</scope>
    <source>
        <strain evidence="2">CIFC_Que2</strain>
    </source>
</reference>
<protein>
    <submittedName>
        <fullName evidence="2">Uncharacterized protein</fullName>
    </submittedName>
</protein>
<evidence type="ECO:0000256" key="1">
    <source>
        <dbReference type="SAM" id="MobiDB-lite"/>
    </source>
</evidence>
<feature type="compositionally biased region" description="Polar residues" evidence="1">
    <location>
        <begin position="46"/>
        <end position="62"/>
    </location>
</feature>
<feature type="region of interest" description="Disordered" evidence="1">
    <location>
        <begin position="1"/>
        <end position="93"/>
    </location>
</feature>
<dbReference type="EMBL" id="VYYT01000473">
    <property type="protein sequence ID" value="KAK2734207.1"/>
    <property type="molecule type" value="Genomic_DNA"/>
</dbReference>
<proteinExistence type="predicted"/>
<keyword evidence="3" id="KW-1185">Reference proteome</keyword>
<evidence type="ECO:0000313" key="2">
    <source>
        <dbReference type="EMBL" id="KAK2734207.1"/>
    </source>
</evidence>
<feature type="compositionally biased region" description="Polar residues" evidence="1">
    <location>
        <begin position="28"/>
        <end position="37"/>
    </location>
</feature>
<name>A0AAD9Y4D7_COLKA</name>